<keyword evidence="2" id="KW-1185">Reference proteome</keyword>
<dbReference type="Proteomes" id="UP001056778">
    <property type="component" value="Chromosome 9"/>
</dbReference>
<name>A0ACB9SKQ1_HOLOL</name>
<organism evidence="1 2">
    <name type="scientific">Holotrichia oblita</name>
    <name type="common">Chafer beetle</name>
    <dbReference type="NCBI Taxonomy" id="644536"/>
    <lineage>
        <taxon>Eukaryota</taxon>
        <taxon>Metazoa</taxon>
        <taxon>Ecdysozoa</taxon>
        <taxon>Arthropoda</taxon>
        <taxon>Hexapoda</taxon>
        <taxon>Insecta</taxon>
        <taxon>Pterygota</taxon>
        <taxon>Neoptera</taxon>
        <taxon>Endopterygota</taxon>
        <taxon>Coleoptera</taxon>
        <taxon>Polyphaga</taxon>
        <taxon>Scarabaeiformia</taxon>
        <taxon>Scarabaeidae</taxon>
        <taxon>Melolonthinae</taxon>
        <taxon>Holotrichia</taxon>
    </lineage>
</organism>
<dbReference type="EMBL" id="CM043023">
    <property type="protein sequence ID" value="KAI4455049.1"/>
    <property type="molecule type" value="Genomic_DNA"/>
</dbReference>
<evidence type="ECO:0000313" key="1">
    <source>
        <dbReference type="EMBL" id="KAI4455049.1"/>
    </source>
</evidence>
<accession>A0ACB9SKQ1</accession>
<proteinExistence type="predicted"/>
<protein>
    <submittedName>
        <fullName evidence="1">Uncharacterized protein</fullName>
    </submittedName>
</protein>
<comment type="caution">
    <text evidence="1">The sequence shown here is derived from an EMBL/GenBank/DDBJ whole genome shotgun (WGS) entry which is preliminary data.</text>
</comment>
<evidence type="ECO:0000313" key="2">
    <source>
        <dbReference type="Proteomes" id="UP001056778"/>
    </source>
</evidence>
<sequence length="762" mass="88665">MDELKHKILSLINKQSPKIPSMGFSDPSYHFSQVENLSINSKTVTESDRPADQDILESIEAAYFSMNDDFDICRFELSKLTNVLECDQIQRDFKNLKQQHQVVSKKVLQLILEHQNACNKEFTQMQGIQEKLNEAFDLCKTSRRDLAVAEKQFSDSLGILANYRKRKLVQNLLKSLITIRNLHHTDAKLHKLLEEENYPGAIELLLECKISANTYRHFTCVAALTNKLQETLEYTEQQLDRVLAQICYYFDSSKYNKLQMAYKLLGKTQIAVDHLHMHYISAIYNTALNIVHMYVSTSEVMDTTDNTKKIYKNMCLSVNQESFIPCLIDLCKALFKIVLSYHQLVKWHNQQEPSNDEQAKVVDIEDSFNKQYIKQKLEHNLVKIWQDVQSKVSNLLLNSDLAMYKFDQFVQVLGIVHRLINVGEEFCGSKSQELQESIKKQSDNYFKNYHAQRLDELKIFLENESWEICPVKPTFEITQLHEFRSLRSALKNFKNRQKYIQPVPYSNSSDCNSSNHSQDGSTITGNYFIRYVEHGTPFDSALDETIIEEDILANIGDEASCYFSEDSEEENEELKKDFVDEFADDPKMPVQSEKREKHSIKAPILTNTTLTVLRQIGKYLQMSRLLRPIALEILLCMNQLFDYYMYAVHEFFSVDLTVSSNNLYTPKLNSVLKRISDNLIKDNSCGDELKVKDRVLKPILSEIVDLKRPEQLHGLAERTVAVESVVFLSKQYEFLQEYMEYLVPPQNKIILQQFFNQVCRYV</sequence>
<gene>
    <name evidence="1" type="ORF">MML48_9g00009658</name>
</gene>
<reference evidence="1" key="1">
    <citation type="submission" date="2022-04" db="EMBL/GenBank/DDBJ databases">
        <title>Chromosome-scale genome assembly of Holotrichia oblita Faldermann.</title>
        <authorList>
            <person name="Rongchong L."/>
        </authorList>
    </citation>
    <scope>NUCLEOTIDE SEQUENCE</scope>
    <source>
        <strain evidence="1">81SQS9</strain>
    </source>
</reference>